<dbReference type="EMBL" id="UYJE01006654">
    <property type="protein sequence ID" value="VDI47730.1"/>
    <property type="molecule type" value="Genomic_DNA"/>
</dbReference>
<keyword evidence="3 4" id="KW-0862">Zinc</keyword>
<keyword evidence="1 4" id="KW-0479">Metal-binding</keyword>
<dbReference type="Gene3D" id="4.10.1000.10">
    <property type="entry name" value="Zinc finger, CCCH-type"/>
    <property type="match status" value="1"/>
</dbReference>
<dbReference type="GO" id="GO:0008270">
    <property type="term" value="F:zinc ion binding"/>
    <property type="evidence" value="ECO:0007669"/>
    <property type="project" value="UniProtKB-KW"/>
</dbReference>
<keyword evidence="8" id="KW-1185">Reference proteome</keyword>
<feature type="region of interest" description="Disordered" evidence="5">
    <location>
        <begin position="1047"/>
        <end position="1075"/>
    </location>
</feature>
<evidence type="ECO:0000256" key="1">
    <source>
        <dbReference type="ARBA" id="ARBA00022723"/>
    </source>
</evidence>
<protein>
    <recommendedName>
        <fullName evidence="6">C3H1-type domain-containing protein</fullName>
    </recommendedName>
</protein>
<name>A0A8B6FDK5_MYTGA</name>
<feature type="domain" description="C3H1-type" evidence="6">
    <location>
        <begin position="1239"/>
        <end position="1265"/>
    </location>
</feature>
<dbReference type="OrthoDB" id="3247158at2759"/>
<feature type="zinc finger region" description="C3H1-type" evidence="4">
    <location>
        <begin position="1268"/>
        <end position="1290"/>
    </location>
</feature>
<dbReference type="Proteomes" id="UP000596742">
    <property type="component" value="Unassembled WGS sequence"/>
</dbReference>
<gene>
    <name evidence="7" type="ORF">MGAL_10B041949</name>
</gene>
<dbReference type="Pfam" id="PF00642">
    <property type="entry name" value="zf-CCCH"/>
    <property type="match status" value="1"/>
</dbReference>
<feature type="region of interest" description="Disordered" evidence="5">
    <location>
        <begin position="115"/>
        <end position="139"/>
    </location>
</feature>
<dbReference type="SUPFAM" id="SSF90229">
    <property type="entry name" value="CCCH zinc finger"/>
    <property type="match status" value="1"/>
</dbReference>
<dbReference type="SMART" id="SM00356">
    <property type="entry name" value="ZnF_C3H1"/>
    <property type="match status" value="2"/>
</dbReference>
<evidence type="ECO:0000313" key="7">
    <source>
        <dbReference type="EMBL" id="VDI47730.1"/>
    </source>
</evidence>
<evidence type="ECO:0000313" key="8">
    <source>
        <dbReference type="Proteomes" id="UP000596742"/>
    </source>
</evidence>
<sequence>MKYPEHKLSMETALPSSVQSWLGNELEIRGIDSVIYSRYIIHLLLEDHDEECMEYLELFFNPRLNVQSKVKRRRRSLEEKKKKAAIECLQAVSDENCGIEQLVEELCIKLKELSQSSGSDDTDQGDSSTPSLSDGSSSELEDPAERYYAAFPALTGQNEKSPFFENCLQMSSIWRDNPWTKEPPDKQLAKMIKYKKAPKQRNERKQRKKSSPNSANFKKQTPEKPIPKPKYKPNENFHARFMSWPQSEFVPVNILDKQTNEEKKLCKQVENILKEMLLHGHDKKFIERFDIDGFISPELQENAFWYTKQFAELITPIDSGQRLYERHSCPFFHNDDVFIDPDKVSVEDEKNKQVPQDDQFGLQDLMKNQELQTVAESVLQNVDKDFSKKEDLQEVQAEGPYDMHKDIGGLLLLDGEILQPNTSPYDNQGDFPVIGLNEHEDLWSTLVNQSENNLTSQFGRNWKDDNISQMEHQNLYDCPVFQSLENQIGNADEVSLPSWMFSANKTEMDGYGCDDTAGQDNENYSQLWDINIWNKQQRDKGMFLEGFNSTFDDFKSGLNQLPDKANRNSGVFNINLINKSLESVDLLEGDNINTLIPKITFEPDDLDEPTNELKDDDQQNFPRTYDRSISLTDVHLLKSLRDNQLASSDKLSKSFELIPSNNSAFKDVIPKKMTHVQSDSNICYFNYSTLIDFEDNVPKVQNEEKNENLYLSPKTHFRPISAKVEEDLSDLHLRDLFGGYSSTTTPYQKFVEVTDSGDEESFIPMFKVCKQHDKNIQTGSSFDDQPANNEKMSCVDKGRPPEVVEEEEEEDQEFIQDFDVYGYVDSLTASAQNTPQNVLDVACNTCFDSGYEEANDDEKVQEEKSNWLTVNESHRLRKAKTMEWHHPEKKEEKVQADNQDLWGEKWSQPQINEEPMENQDLWGEKWSQPQKNEASTDNQDLWAEKWSQPQKNEEPTGNQNLWTEEWSQPTKIEEPNENQDLWAEKWSQLKKNEGSTENLDFWAEKCSELQKKELVGNQDFGYEKWSQQQNNEDLTNNKDVWAEKWPPQQKNEDDAPQDNPDFWGVNESKHDGETGCSIQESVWSSTDDSNFPDMFSFFTEDCDDLKPQETTAVHAPPCYLFDAVNSESEKCNTIPSKVNDVTKVHLVIGKGKKVLQDIENFPQDNSVSEPIYVKGYMPMPRVAVYSCELEKEWLDKESPNPNGKSSKFAKLLHRCMHYASMVCADFSGLPEAELGSSYRSGRKPCTFFMEGSCKRSDCKFSHDLSNITCRFWSEGDCFKGDLCPFLHSYYVSDIPVDIKENVDDYFEFQEDEFPQLSNQMKRQKQKITKSEKSNTFVESRKIYRTNGSKQKSVKLTEKNEN</sequence>
<dbReference type="InterPro" id="IPR000571">
    <property type="entry name" value="Znf_CCCH"/>
</dbReference>
<evidence type="ECO:0000256" key="4">
    <source>
        <dbReference type="PROSITE-ProRule" id="PRU00723"/>
    </source>
</evidence>
<feature type="compositionally biased region" description="Low complexity" evidence="5">
    <location>
        <begin position="115"/>
        <end position="138"/>
    </location>
</feature>
<dbReference type="PANTHER" id="PTHR17611:SF3">
    <property type="entry name" value="DNA SEGMENT, CHR 5, ERATO DOI 579, EXPRESSED"/>
    <property type="match status" value="1"/>
</dbReference>
<dbReference type="PANTHER" id="PTHR17611">
    <property type="entry name" value="DNA SEGMENT, CHR 5, ERATO DOI 579, EXPRESSED"/>
    <property type="match status" value="1"/>
</dbReference>
<dbReference type="InterPro" id="IPR036855">
    <property type="entry name" value="Znf_CCCH_sf"/>
</dbReference>
<accession>A0A8B6FDK5</accession>
<evidence type="ECO:0000256" key="3">
    <source>
        <dbReference type="ARBA" id="ARBA00022833"/>
    </source>
</evidence>
<evidence type="ECO:0000259" key="6">
    <source>
        <dbReference type="PROSITE" id="PS50103"/>
    </source>
</evidence>
<feature type="region of interest" description="Disordered" evidence="5">
    <location>
        <begin position="194"/>
        <end position="232"/>
    </location>
</feature>
<feature type="domain" description="C3H1-type" evidence="6">
    <location>
        <begin position="1268"/>
        <end position="1290"/>
    </location>
</feature>
<organism evidence="7 8">
    <name type="scientific">Mytilus galloprovincialis</name>
    <name type="common">Mediterranean mussel</name>
    <dbReference type="NCBI Taxonomy" id="29158"/>
    <lineage>
        <taxon>Eukaryota</taxon>
        <taxon>Metazoa</taxon>
        <taxon>Spiralia</taxon>
        <taxon>Lophotrochozoa</taxon>
        <taxon>Mollusca</taxon>
        <taxon>Bivalvia</taxon>
        <taxon>Autobranchia</taxon>
        <taxon>Pteriomorphia</taxon>
        <taxon>Mytilida</taxon>
        <taxon>Mytiloidea</taxon>
        <taxon>Mytilidae</taxon>
        <taxon>Mytilinae</taxon>
        <taxon>Mytilus</taxon>
    </lineage>
</organism>
<dbReference type="PROSITE" id="PS50103">
    <property type="entry name" value="ZF_C3H1"/>
    <property type="match status" value="2"/>
</dbReference>
<dbReference type="Pfam" id="PF15376">
    <property type="entry name" value="DUF4603"/>
    <property type="match status" value="1"/>
</dbReference>
<feature type="compositionally biased region" description="Polar residues" evidence="5">
    <location>
        <begin position="777"/>
        <end position="791"/>
    </location>
</feature>
<feature type="region of interest" description="Disordered" evidence="5">
    <location>
        <begin position="777"/>
        <end position="797"/>
    </location>
</feature>
<feature type="compositionally biased region" description="Basic and acidic residues" evidence="5">
    <location>
        <begin position="220"/>
        <end position="232"/>
    </location>
</feature>
<evidence type="ECO:0000256" key="5">
    <source>
        <dbReference type="SAM" id="MobiDB-lite"/>
    </source>
</evidence>
<reference evidence="7" key="1">
    <citation type="submission" date="2018-11" db="EMBL/GenBank/DDBJ databases">
        <authorList>
            <person name="Alioto T."/>
            <person name="Alioto T."/>
        </authorList>
    </citation>
    <scope>NUCLEOTIDE SEQUENCE</scope>
</reference>
<feature type="compositionally biased region" description="Basic residues" evidence="5">
    <location>
        <begin position="194"/>
        <end position="210"/>
    </location>
</feature>
<comment type="caution">
    <text evidence="7">The sequence shown here is derived from an EMBL/GenBank/DDBJ whole genome shotgun (WGS) entry which is preliminary data.</text>
</comment>
<keyword evidence="2 4" id="KW-0863">Zinc-finger</keyword>
<dbReference type="InterPro" id="IPR027871">
    <property type="entry name" value="DUF4603"/>
</dbReference>
<feature type="zinc finger region" description="C3H1-type" evidence="4">
    <location>
        <begin position="1239"/>
        <end position="1265"/>
    </location>
</feature>
<evidence type="ECO:0000256" key="2">
    <source>
        <dbReference type="ARBA" id="ARBA00022771"/>
    </source>
</evidence>
<proteinExistence type="predicted"/>